<keyword evidence="3 15" id="KW-0808">Transferase</keyword>
<evidence type="ECO:0000256" key="11">
    <source>
        <dbReference type="ARBA" id="ARBA00036890"/>
    </source>
</evidence>
<dbReference type="GO" id="GO:0005789">
    <property type="term" value="C:endoplasmic reticulum membrane"/>
    <property type="evidence" value="ECO:0007669"/>
    <property type="project" value="TreeGrafter"/>
</dbReference>
<evidence type="ECO:0000256" key="7">
    <source>
        <dbReference type="ARBA" id="ARBA00023209"/>
    </source>
</evidence>
<comment type="catalytic activity">
    <reaction evidence="14">
        <text>CDP-choline + a 1,2-diacyl-sn-glycerol = a 1,2-diacyl-sn-glycero-3-phosphocholine + CMP + H(+)</text>
        <dbReference type="Rhea" id="RHEA:32939"/>
        <dbReference type="ChEBI" id="CHEBI:15378"/>
        <dbReference type="ChEBI" id="CHEBI:17815"/>
        <dbReference type="ChEBI" id="CHEBI:57643"/>
        <dbReference type="ChEBI" id="CHEBI:58779"/>
        <dbReference type="ChEBI" id="CHEBI:60377"/>
        <dbReference type="EC" id="2.7.8.2"/>
    </reaction>
    <physiologicalReaction direction="left-to-right" evidence="14">
        <dbReference type="Rhea" id="RHEA:32940"/>
    </physiologicalReaction>
</comment>
<dbReference type="OrthoDB" id="196717at2759"/>
<comment type="pathway">
    <text evidence="12">Phospholipid metabolism; phosphatidylcholine biosynthesis; phosphatidylcholine from phosphocholine: step 2/2.</text>
</comment>
<evidence type="ECO:0000256" key="9">
    <source>
        <dbReference type="ARBA" id="ARBA00036100"/>
    </source>
</evidence>
<sequence>MSSITYKERVLSAQQLKKLSEHKYSCTSSSLLDPWLQPWWNWLVSMTPLWLAPNLITIIGLIVNIVTTLILVSYSPNGKSAPPGWASLLCAFGLFVYQSLDSIDGKQARRTNTQSPLGELFDHGCDSISTVFVALSACISCQLGQYPNWLFFQCFCAIGLFYCAHWQTYVSGTLRFGKIDVTEAQFTIMAIHIISAVFGSDVWQARIPLIGGRWNYIILIGITLGYLANMINFSKMFVEGGSGKNGSSVAGTSVLSPSIPLTMVILPALIIAQKSPQNIFTEHASLYILAFGMVAAKVTNKLVIAHMTKAEMEYLDWSQLGPALLFFNQYFNCVVPEIWLLWFSLFWGTQDLIRYCSKVCLEICNHLHINLFTIPYAGKNAPQTVSQGTSAPTTSMSMSATAAAGASAAVAHDKNGGTQHRKTTRQASKKQQQQH</sequence>
<evidence type="ECO:0000256" key="5">
    <source>
        <dbReference type="ARBA" id="ARBA00022989"/>
    </source>
</evidence>
<proteinExistence type="inferred from homology"/>
<dbReference type="Proteomes" id="UP001652620">
    <property type="component" value="Chromosome 3"/>
</dbReference>
<keyword evidence="19" id="KW-1185">Reference proteome</keyword>
<keyword evidence="7" id="KW-0594">Phospholipid biosynthesis</keyword>
<dbReference type="InterPro" id="IPR048254">
    <property type="entry name" value="CDP_ALCOHOL_P_TRANSF_CS"/>
</dbReference>
<keyword evidence="7" id="KW-0443">Lipid metabolism</keyword>
<dbReference type="InterPro" id="IPR000462">
    <property type="entry name" value="CDP-OH_P_trans"/>
</dbReference>
<dbReference type="GO" id="GO:0004307">
    <property type="term" value="F:ethanolaminephosphotransferase activity"/>
    <property type="evidence" value="ECO:0007669"/>
    <property type="project" value="TreeGrafter"/>
</dbReference>
<evidence type="ECO:0000313" key="21">
    <source>
        <dbReference type="RefSeq" id="XP_049309881.1"/>
    </source>
</evidence>
<feature type="region of interest" description="Disordered" evidence="16">
    <location>
        <begin position="404"/>
        <end position="435"/>
    </location>
</feature>
<dbReference type="InterPro" id="IPR043130">
    <property type="entry name" value="CDP-OH_PTrfase_TM_dom"/>
</dbReference>
<feature type="transmembrane region" description="Helical" evidence="17">
    <location>
        <begin position="146"/>
        <end position="164"/>
    </location>
</feature>
<dbReference type="EMBL" id="GAKP01010887">
    <property type="protein sequence ID" value="JAC48065.1"/>
    <property type="molecule type" value="Transcribed_RNA"/>
</dbReference>
<dbReference type="EC" id="2.7.8.2" evidence="13"/>
<accession>A0A034W061</accession>
<keyword evidence="4 17" id="KW-0812">Transmembrane</keyword>
<feature type="transmembrane region" description="Helical" evidence="17">
    <location>
        <begin position="49"/>
        <end position="72"/>
    </location>
</feature>
<dbReference type="PROSITE" id="PS00379">
    <property type="entry name" value="CDP_ALCOHOL_P_TRANSF"/>
    <property type="match status" value="1"/>
</dbReference>
<evidence type="ECO:0000256" key="16">
    <source>
        <dbReference type="SAM" id="MobiDB-lite"/>
    </source>
</evidence>
<keyword evidence="8" id="KW-1208">Phospholipid metabolism</keyword>
<organism evidence="18">
    <name type="scientific">Bactrocera dorsalis</name>
    <name type="common">Oriental fruit fly</name>
    <name type="synonym">Dacus dorsalis</name>
    <dbReference type="NCBI Taxonomy" id="27457"/>
    <lineage>
        <taxon>Eukaryota</taxon>
        <taxon>Metazoa</taxon>
        <taxon>Ecdysozoa</taxon>
        <taxon>Arthropoda</taxon>
        <taxon>Hexapoda</taxon>
        <taxon>Insecta</taxon>
        <taxon>Pterygota</taxon>
        <taxon>Neoptera</taxon>
        <taxon>Endopterygota</taxon>
        <taxon>Diptera</taxon>
        <taxon>Brachycera</taxon>
        <taxon>Muscomorpha</taxon>
        <taxon>Tephritoidea</taxon>
        <taxon>Tephritidae</taxon>
        <taxon>Bactrocera</taxon>
        <taxon>Bactrocera</taxon>
    </lineage>
</organism>
<evidence type="ECO:0000256" key="13">
    <source>
        <dbReference type="ARBA" id="ARBA00038987"/>
    </source>
</evidence>
<dbReference type="GO" id="GO:0004142">
    <property type="term" value="F:diacylglycerol cholinephosphotransferase activity"/>
    <property type="evidence" value="ECO:0007669"/>
    <property type="project" value="UniProtKB-EC"/>
</dbReference>
<evidence type="ECO:0000313" key="18">
    <source>
        <dbReference type="EMBL" id="JAC48069.1"/>
    </source>
</evidence>
<feature type="transmembrane region" description="Helical" evidence="17">
    <location>
        <begin position="327"/>
        <end position="348"/>
    </location>
</feature>
<evidence type="ECO:0000256" key="6">
    <source>
        <dbReference type="ARBA" id="ARBA00023136"/>
    </source>
</evidence>
<dbReference type="GO" id="GO:0006646">
    <property type="term" value="P:phosphatidylethanolamine biosynthetic process"/>
    <property type="evidence" value="ECO:0007669"/>
    <property type="project" value="TreeGrafter"/>
</dbReference>
<keyword evidence="6 17" id="KW-0472">Membrane</keyword>
<evidence type="ECO:0000256" key="15">
    <source>
        <dbReference type="RuleBase" id="RU003750"/>
    </source>
</evidence>
<name>A0A034W061_BACDO</name>
<dbReference type="GO" id="GO:0005794">
    <property type="term" value="C:Golgi apparatus"/>
    <property type="evidence" value="ECO:0007669"/>
    <property type="project" value="TreeGrafter"/>
</dbReference>
<evidence type="ECO:0000256" key="17">
    <source>
        <dbReference type="SAM" id="Phobius"/>
    </source>
</evidence>
<feature type="transmembrane region" description="Helical" evidence="17">
    <location>
        <begin position="215"/>
        <end position="234"/>
    </location>
</feature>
<evidence type="ECO:0000256" key="3">
    <source>
        <dbReference type="ARBA" id="ARBA00022679"/>
    </source>
</evidence>
<dbReference type="RefSeq" id="XP_011201696.1">
    <property type="nucleotide sequence ID" value="XM_011203394.2"/>
</dbReference>
<evidence type="ECO:0000256" key="12">
    <source>
        <dbReference type="ARBA" id="ARBA00037890"/>
    </source>
</evidence>
<keyword evidence="7" id="KW-0444">Lipid biosynthesis</keyword>
<feature type="transmembrane region" description="Helical" evidence="17">
    <location>
        <begin position="84"/>
        <end position="100"/>
    </location>
</feature>
<evidence type="ECO:0000256" key="2">
    <source>
        <dbReference type="ARBA" id="ARBA00010441"/>
    </source>
</evidence>
<evidence type="ECO:0000256" key="8">
    <source>
        <dbReference type="ARBA" id="ARBA00023264"/>
    </source>
</evidence>
<dbReference type="InterPro" id="IPR014472">
    <property type="entry name" value="CHOPT"/>
</dbReference>
<reference evidence="21" key="2">
    <citation type="submission" date="2025-05" db="UniProtKB">
        <authorList>
            <consortium name="RefSeq"/>
        </authorList>
    </citation>
    <scope>IDENTIFICATION</scope>
    <source>
        <strain evidence="20">Punador</strain>
        <tissue evidence="21">Adult</tissue>
    </source>
</reference>
<dbReference type="PANTHER" id="PTHR10414:SF37">
    <property type="entry name" value="BB IN A BOXCAR, ISOFORM C"/>
    <property type="match status" value="1"/>
</dbReference>
<comment type="subcellular location">
    <subcellularLocation>
        <location evidence="1">Membrane</location>
        <topology evidence="1">Multi-pass membrane protein</topology>
    </subcellularLocation>
</comment>
<evidence type="ECO:0000256" key="1">
    <source>
        <dbReference type="ARBA" id="ARBA00004141"/>
    </source>
</evidence>
<dbReference type="RefSeq" id="XP_049309881.1">
    <property type="nucleotide sequence ID" value="XM_049453924.1"/>
</dbReference>
<dbReference type="FunFam" id="1.20.120.1760:FF:000002">
    <property type="entry name" value="Choline/ethanolamine phosphotransferase 1"/>
    <property type="match status" value="1"/>
</dbReference>
<feature type="transmembrane region" description="Helical" evidence="17">
    <location>
        <begin position="184"/>
        <end position="203"/>
    </location>
</feature>
<evidence type="ECO:0000313" key="20">
    <source>
        <dbReference type="RefSeq" id="XP_011201696.1"/>
    </source>
</evidence>
<comment type="similarity">
    <text evidence="2 15">Belongs to the CDP-alcohol phosphatidyltransferase class-I family.</text>
</comment>
<dbReference type="Gene3D" id="1.20.120.1760">
    <property type="match status" value="1"/>
</dbReference>
<evidence type="ECO:0000256" key="10">
    <source>
        <dbReference type="ARBA" id="ARBA00036651"/>
    </source>
</evidence>
<feature type="transmembrane region" description="Helical" evidence="17">
    <location>
        <begin position="284"/>
        <end position="307"/>
    </location>
</feature>
<protein>
    <recommendedName>
        <fullName evidence="13">diacylglycerol cholinephosphotransferase</fullName>
        <ecNumber evidence="13">2.7.8.2</ecNumber>
    </recommendedName>
</protein>
<dbReference type="Pfam" id="PF01066">
    <property type="entry name" value="CDP-OH_P_transf"/>
    <property type="match status" value="1"/>
</dbReference>
<evidence type="ECO:0000256" key="4">
    <source>
        <dbReference type="ARBA" id="ARBA00022692"/>
    </source>
</evidence>
<evidence type="ECO:0000256" key="14">
    <source>
        <dbReference type="ARBA" id="ARBA00048570"/>
    </source>
</evidence>
<gene>
    <name evidence="18" type="primary">CHPT1</name>
    <name evidence="20 21" type="synonym">LOC105225068</name>
</gene>
<comment type="catalytic activity">
    <reaction evidence="10">
        <text>1,2-dioctanoyl-sn-glycerol + CDP-choline = 1,2-dioctanoyl-sn-glycero-3-phosphocholine + CMP + H(+)</text>
        <dbReference type="Rhea" id="RHEA:54232"/>
        <dbReference type="ChEBI" id="CHEBI:15378"/>
        <dbReference type="ChEBI" id="CHEBI:58779"/>
        <dbReference type="ChEBI" id="CHEBI:60377"/>
        <dbReference type="ChEBI" id="CHEBI:76979"/>
        <dbReference type="ChEBI" id="CHEBI:78228"/>
    </reaction>
    <physiologicalReaction direction="left-to-right" evidence="10">
        <dbReference type="Rhea" id="RHEA:54233"/>
    </physiologicalReaction>
</comment>
<dbReference type="PANTHER" id="PTHR10414">
    <property type="entry name" value="ETHANOLAMINEPHOSPHOTRANSFERASE"/>
    <property type="match status" value="1"/>
</dbReference>
<dbReference type="EMBL" id="GAKP01010883">
    <property type="protein sequence ID" value="JAC48069.1"/>
    <property type="molecule type" value="Transcribed_RNA"/>
</dbReference>
<dbReference type="AlphaFoldDB" id="A0A034W061"/>
<comment type="catalytic activity">
    <reaction evidence="9">
        <text>1-hexadecanoyl-2-(4Z,7Z,10Z,13Z,16Z,19Z-docosahexaenoyl)-sn-glycerol + CDP-choline = 1-hexadecanoyl-2-(4Z,7Z,10Z,13Z,16Z,19Z-docosahexaenoyl)-sn-glycero-3-phosphocholine + CMP + H(+)</text>
        <dbReference type="Rhea" id="RHEA:54332"/>
        <dbReference type="ChEBI" id="CHEBI:15378"/>
        <dbReference type="ChEBI" id="CHEBI:58779"/>
        <dbReference type="ChEBI" id="CHEBI:60377"/>
        <dbReference type="ChEBI" id="CHEBI:74963"/>
        <dbReference type="ChEBI" id="CHEBI:82949"/>
    </reaction>
    <physiologicalReaction direction="left-to-right" evidence="9">
        <dbReference type="Rhea" id="RHEA:54333"/>
    </physiologicalReaction>
</comment>
<comment type="catalytic activity">
    <reaction evidence="11">
        <text>1-hexadecanoyl-2-(9Z-octadecenoyl)-sn-glycerol + CDP-choline = 1-hexadecanoyl-2-(9Z-octadecenoyl)-sn-glycero-3-phosphocholine + CMP + H(+)</text>
        <dbReference type="Rhea" id="RHEA:54244"/>
        <dbReference type="ChEBI" id="CHEBI:15378"/>
        <dbReference type="ChEBI" id="CHEBI:58779"/>
        <dbReference type="ChEBI" id="CHEBI:60377"/>
        <dbReference type="ChEBI" id="CHEBI:73001"/>
        <dbReference type="ChEBI" id="CHEBI:75466"/>
    </reaction>
    <physiologicalReaction direction="left-to-right" evidence="11">
        <dbReference type="Rhea" id="RHEA:54245"/>
    </physiologicalReaction>
</comment>
<keyword evidence="5 17" id="KW-1133">Transmembrane helix</keyword>
<feature type="transmembrane region" description="Helical" evidence="17">
    <location>
        <begin position="254"/>
        <end position="272"/>
    </location>
</feature>
<reference evidence="18" key="1">
    <citation type="journal article" date="2014" name="BMC Genomics">
        <title>Characterizing the developmental transcriptome of the oriental fruit fly, Bactrocera dorsalis (Diptera: Tephritidae) through comparative genomic analysis with Drosophila melanogaster utilizing modENCODE datasets.</title>
        <authorList>
            <person name="Geib S.M."/>
            <person name="Calla B."/>
            <person name="Hall B."/>
            <person name="Hou S."/>
            <person name="Manoukis N.C."/>
        </authorList>
    </citation>
    <scope>NUCLEOTIDE SEQUENCE</scope>
    <source>
        <strain evidence="18">Punador</strain>
    </source>
</reference>
<dbReference type="PIRSF" id="PIRSF015665">
    <property type="entry name" value="CHOPT"/>
    <property type="match status" value="1"/>
</dbReference>
<evidence type="ECO:0000313" key="19">
    <source>
        <dbReference type="Proteomes" id="UP001652620"/>
    </source>
</evidence>
<feature type="compositionally biased region" description="Basic residues" evidence="16">
    <location>
        <begin position="419"/>
        <end position="428"/>
    </location>
</feature>